<dbReference type="SUPFAM" id="SSF53067">
    <property type="entry name" value="Actin-like ATPase domain"/>
    <property type="match status" value="1"/>
</dbReference>
<organism evidence="3 4">
    <name type="scientific">Streptomyces boncukensis</name>
    <dbReference type="NCBI Taxonomy" id="2711219"/>
    <lineage>
        <taxon>Bacteria</taxon>
        <taxon>Bacillati</taxon>
        <taxon>Actinomycetota</taxon>
        <taxon>Actinomycetes</taxon>
        <taxon>Kitasatosporales</taxon>
        <taxon>Streptomycetaceae</taxon>
        <taxon>Streptomyces</taxon>
    </lineage>
</organism>
<dbReference type="PANTHER" id="PTHR18964">
    <property type="entry name" value="ROK (REPRESSOR, ORF, KINASE) FAMILY"/>
    <property type="match status" value="1"/>
</dbReference>
<dbReference type="Proteomes" id="UP000477722">
    <property type="component" value="Unassembled WGS sequence"/>
</dbReference>
<dbReference type="Gene3D" id="3.30.420.40">
    <property type="match status" value="2"/>
</dbReference>
<reference evidence="3 4" key="1">
    <citation type="submission" date="2020-02" db="EMBL/GenBank/DDBJ databases">
        <title>Whole-genome analyses of novel actinobacteria.</title>
        <authorList>
            <person name="Sahin N."/>
            <person name="Tatar D."/>
        </authorList>
    </citation>
    <scope>NUCLEOTIDE SEQUENCE [LARGE SCALE GENOMIC DNA]</scope>
    <source>
        <strain evidence="3 4">SB3404</strain>
    </source>
</reference>
<dbReference type="SUPFAM" id="SSF46785">
    <property type="entry name" value="Winged helix' DNA-binding domain"/>
    <property type="match status" value="1"/>
</dbReference>
<dbReference type="InterPro" id="IPR036390">
    <property type="entry name" value="WH_DNA-bd_sf"/>
</dbReference>
<dbReference type="InterPro" id="IPR043129">
    <property type="entry name" value="ATPase_NBD"/>
</dbReference>
<dbReference type="RefSeq" id="WP_165297759.1">
    <property type="nucleotide sequence ID" value="NZ_JAAKZZ010000044.1"/>
</dbReference>
<accession>A0A6G4WSX7</accession>
<protein>
    <submittedName>
        <fullName evidence="3">ROK family transcriptional regulator</fullName>
    </submittedName>
</protein>
<keyword evidence="4" id="KW-1185">Reference proteome</keyword>
<dbReference type="Gene3D" id="1.10.10.10">
    <property type="entry name" value="Winged helix-like DNA-binding domain superfamily/Winged helix DNA-binding domain"/>
    <property type="match status" value="1"/>
</dbReference>
<dbReference type="InterPro" id="IPR036388">
    <property type="entry name" value="WH-like_DNA-bd_sf"/>
</dbReference>
<gene>
    <name evidence="3" type="ORF">G5C65_07015</name>
</gene>
<comment type="similarity">
    <text evidence="1">Belongs to the ROK (NagC/XylR) family.</text>
</comment>
<dbReference type="AlphaFoldDB" id="A0A6G4WSX7"/>
<dbReference type="InterPro" id="IPR000835">
    <property type="entry name" value="HTH_MarR-typ"/>
</dbReference>
<evidence type="ECO:0000256" key="1">
    <source>
        <dbReference type="ARBA" id="ARBA00006479"/>
    </source>
</evidence>
<comment type="caution">
    <text evidence="3">The sequence shown here is derived from an EMBL/GenBank/DDBJ whole genome shotgun (WGS) entry which is preliminary data.</text>
</comment>
<dbReference type="Pfam" id="PF00480">
    <property type="entry name" value="ROK"/>
    <property type="match status" value="1"/>
</dbReference>
<evidence type="ECO:0000313" key="4">
    <source>
        <dbReference type="Proteomes" id="UP000477722"/>
    </source>
</evidence>
<dbReference type="InterPro" id="IPR000600">
    <property type="entry name" value="ROK"/>
</dbReference>
<feature type="domain" description="HTH marR-type" evidence="2">
    <location>
        <begin position="24"/>
        <end position="73"/>
    </location>
</feature>
<dbReference type="PANTHER" id="PTHR18964:SF149">
    <property type="entry name" value="BIFUNCTIONAL UDP-N-ACETYLGLUCOSAMINE 2-EPIMERASE_N-ACETYLMANNOSAMINE KINASE"/>
    <property type="match status" value="1"/>
</dbReference>
<evidence type="ECO:0000259" key="2">
    <source>
        <dbReference type="Pfam" id="PF12802"/>
    </source>
</evidence>
<proteinExistence type="inferred from homology"/>
<dbReference type="EMBL" id="JAAKZZ010000044">
    <property type="protein sequence ID" value="NGO68103.1"/>
    <property type="molecule type" value="Genomic_DNA"/>
</dbReference>
<evidence type="ECO:0000313" key="3">
    <source>
        <dbReference type="EMBL" id="NGO68103.1"/>
    </source>
</evidence>
<sequence length="295" mass="30234">MGTVNGSGKVSGPVSQNDVRRHNAALVLGTIADAPGVSRADIAARTGLAKATVSMLVDRLRAAGLATETGRRPVAGRGRPATALTLSDSGPYGLGLEIGVDYLAVCRVDLTGRVRAYHEHPADNRAGSPSEVLGRAADLARVERTEAEAAGTALCGVGVAVPGLVETATGILRLAPNLGWQDVDTGAAFAARFRAPFPLPVSFANEADLAACAELWSGEHMDLRNFVYVSGEVGIGAGFVVNGRLFGGAHGFTGEIGHMCVDPGPQGARCRCGARGCLETAAGREAILRGAGLRE</sequence>
<dbReference type="GO" id="GO:0003700">
    <property type="term" value="F:DNA-binding transcription factor activity"/>
    <property type="evidence" value="ECO:0007669"/>
    <property type="project" value="InterPro"/>
</dbReference>
<dbReference type="Pfam" id="PF12802">
    <property type="entry name" value="MarR_2"/>
    <property type="match status" value="1"/>
</dbReference>
<name>A0A6G4WSX7_9ACTN</name>
<feature type="non-terminal residue" evidence="3">
    <location>
        <position position="295"/>
    </location>
</feature>